<name>A0A0D7BQK9_9AGAR</name>
<evidence type="ECO:0000313" key="2">
    <source>
        <dbReference type="Proteomes" id="UP000054007"/>
    </source>
</evidence>
<dbReference type="InterPro" id="IPR002060">
    <property type="entry name" value="Squ/phyt_synthse"/>
</dbReference>
<dbReference type="Pfam" id="PF00494">
    <property type="entry name" value="SQS_PSY"/>
    <property type="match status" value="1"/>
</dbReference>
<reference evidence="1 2" key="1">
    <citation type="journal article" date="2015" name="Fungal Genet. Biol.">
        <title>Evolution of novel wood decay mechanisms in Agaricales revealed by the genome sequences of Fistulina hepatica and Cylindrobasidium torrendii.</title>
        <authorList>
            <person name="Floudas D."/>
            <person name="Held B.W."/>
            <person name="Riley R."/>
            <person name="Nagy L.G."/>
            <person name="Koehler G."/>
            <person name="Ransdell A.S."/>
            <person name="Younus H."/>
            <person name="Chow J."/>
            <person name="Chiniquy J."/>
            <person name="Lipzen A."/>
            <person name="Tritt A."/>
            <person name="Sun H."/>
            <person name="Haridas S."/>
            <person name="LaButti K."/>
            <person name="Ohm R.A."/>
            <person name="Kues U."/>
            <person name="Blanchette R.A."/>
            <person name="Grigoriev I.V."/>
            <person name="Minto R.E."/>
            <person name="Hibbett D.S."/>
        </authorList>
    </citation>
    <scope>NUCLEOTIDE SEQUENCE [LARGE SCALE GENOMIC DNA]</scope>
    <source>
        <strain evidence="1 2">FP15055 ss-10</strain>
    </source>
</reference>
<evidence type="ECO:0008006" key="3">
    <source>
        <dbReference type="Google" id="ProtNLM"/>
    </source>
</evidence>
<dbReference type="InterPro" id="IPR008949">
    <property type="entry name" value="Isoprenoid_synthase_dom_sf"/>
</dbReference>
<organism evidence="1 2">
    <name type="scientific">Cylindrobasidium torrendii FP15055 ss-10</name>
    <dbReference type="NCBI Taxonomy" id="1314674"/>
    <lineage>
        <taxon>Eukaryota</taxon>
        <taxon>Fungi</taxon>
        <taxon>Dikarya</taxon>
        <taxon>Basidiomycota</taxon>
        <taxon>Agaricomycotina</taxon>
        <taxon>Agaricomycetes</taxon>
        <taxon>Agaricomycetidae</taxon>
        <taxon>Agaricales</taxon>
        <taxon>Marasmiineae</taxon>
        <taxon>Physalacriaceae</taxon>
        <taxon>Cylindrobasidium</taxon>
    </lineage>
</organism>
<dbReference type="SUPFAM" id="SSF48576">
    <property type="entry name" value="Terpenoid synthases"/>
    <property type="match status" value="1"/>
</dbReference>
<proteinExistence type="predicted"/>
<keyword evidence="2" id="KW-1185">Reference proteome</keyword>
<dbReference type="OrthoDB" id="270318at2759"/>
<accession>A0A0D7BQK9</accession>
<protein>
    <recommendedName>
        <fullName evidence="3">Terpenoid synthase</fullName>
    </recommendedName>
</protein>
<dbReference type="AlphaFoldDB" id="A0A0D7BQK9"/>
<dbReference type="Gene3D" id="1.10.600.10">
    <property type="entry name" value="Farnesyl Diphosphate Synthase"/>
    <property type="match status" value="1"/>
</dbReference>
<dbReference type="EMBL" id="KN880443">
    <property type="protein sequence ID" value="KIY72525.1"/>
    <property type="molecule type" value="Genomic_DNA"/>
</dbReference>
<dbReference type="Proteomes" id="UP000054007">
    <property type="component" value="Unassembled WGS sequence"/>
</dbReference>
<sequence>MIIRHIRRQLLKTRAHSTQAAPVEDPKIYCANYLRTHDYESFLTGPFYGQELKHGYYALKSFAVELASIQDSVSNATIGQMRMQFWRDGIKSIMDNRPPRHPIALGLHDLLRDMKLPAYHFKRIIDARDAKLQTSHFMTLDALTSHAEATSSTLLYLLLGMLKVNHDTVLHAASHIGVAQTLTTLLRGLPFHAAHGRMVIPTEITAKHGVVQEEVFRKGGGARGIDEAVFELATLANDHLHTARSMFKETGGKIPPAVMPVFLAGVPVANILRKLEKANFDAFAPELQVRDWKLPWHIYKVYWMGKI</sequence>
<evidence type="ECO:0000313" key="1">
    <source>
        <dbReference type="EMBL" id="KIY72525.1"/>
    </source>
</evidence>
<dbReference type="STRING" id="1314674.A0A0D7BQK9"/>
<gene>
    <name evidence="1" type="ORF">CYLTODRAFT_344004</name>
</gene>